<proteinExistence type="predicted"/>
<dbReference type="WBParaSite" id="L893_g11668.t1">
    <property type="protein sequence ID" value="L893_g11668.t1"/>
    <property type="gene ID" value="L893_g11668"/>
</dbReference>
<name>A0A1I7Y139_9BILA</name>
<dbReference type="AlphaFoldDB" id="A0A1I7Y139"/>
<evidence type="ECO:0000313" key="2">
    <source>
        <dbReference type="WBParaSite" id="L893_g11668.t1"/>
    </source>
</evidence>
<dbReference type="Proteomes" id="UP000095287">
    <property type="component" value="Unplaced"/>
</dbReference>
<evidence type="ECO:0000313" key="1">
    <source>
        <dbReference type="Proteomes" id="UP000095287"/>
    </source>
</evidence>
<accession>A0A1I7Y139</accession>
<organism evidence="1 2">
    <name type="scientific">Steinernema glaseri</name>
    <dbReference type="NCBI Taxonomy" id="37863"/>
    <lineage>
        <taxon>Eukaryota</taxon>
        <taxon>Metazoa</taxon>
        <taxon>Ecdysozoa</taxon>
        <taxon>Nematoda</taxon>
        <taxon>Chromadorea</taxon>
        <taxon>Rhabditida</taxon>
        <taxon>Tylenchina</taxon>
        <taxon>Panagrolaimomorpha</taxon>
        <taxon>Strongyloidoidea</taxon>
        <taxon>Steinernematidae</taxon>
        <taxon>Steinernema</taxon>
    </lineage>
</organism>
<keyword evidence="1" id="KW-1185">Reference proteome</keyword>
<protein>
    <submittedName>
        <fullName evidence="2">FTH domain-containing protein</fullName>
    </submittedName>
</protein>
<reference evidence="2" key="1">
    <citation type="submission" date="2016-11" db="UniProtKB">
        <authorList>
            <consortium name="WormBaseParasite"/>
        </authorList>
    </citation>
    <scope>IDENTIFICATION</scope>
</reference>
<sequence length="305" mass="35335">MDAVPLLFVQRVCLLLDGDCLGLSRKISSMWGKVGMEFFEKIHTLCISVEEGEEKLYIQFEPTFSNDNRDDDTLITLDRVDLKFVTNFRIDSIAVDVEELTEITLDDLEKLIRSIRPTTEGTHPVRYDKRSCNSIWLEDFTDIDKKLISRHLPVDSLCFISDMDENAIVEPFFENAGPLYSIVCRLDCLKPRTIDVLIDKFVPVDGGIFTLIWMEPCWDRFTREHLERLVLKCERSNKKVQIRVVLASYPDASSVTNFFDFDKYYTTKRIEQGPHSALIASIEGKKLQLRVETNSGEVEWTWDDK</sequence>